<gene>
    <name evidence="1" type="ORF">NTE_00323</name>
</gene>
<organism evidence="1 2">
    <name type="scientific">Candidatus Nitrososphaera evergladensis SR1</name>
    <dbReference type="NCBI Taxonomy" id="1459636"/>
    <lineage>
        <taxon>Archaea</taxon>
        <taxon>Nitrososphaerota</taxon>
        <taxon>Nitrososphaeria</taxon>
        <taxon>Nitrososphaerales</taxon>
        <taxon>Nitrososphaeraceae</taxon>
        <taxon>Nitrososphaera</taxon>
    </lineage>
</organism>
<protein>
    <submittedName>
        <fullName evidence="1">Uncharacterized protein</fullName>
    </submittedName>
</protein>
<dbReference type="AlphaFoldDB" id="A0A075MMN5"/>
<sequence length="71" mass="7904">MQRSYSPSVDVRVPYSCFSTVSTIKCSLKQLKISKLALSGKAEVGEAAEGFNEAMARLIVKFCSIFRYSKF</sequence>
<keyword evidence="2" id="KW-1185">Reference proteome</keyword>
<accession>A0A075MMN5</accession>
<dbReference type="EMBL" id="CP007174">
    <property type="protein sequence ID" value="AIF82405.1"/>
    <property type="molecule type" value="Genomic_DNA"/>
</dbReference>
<dbReference type="HOGENOM" id="CLU_2730138_0_0_2"/>
<evidence type="ECO:0000313" key="1">
    <source>
        <dbReference type="EMBL" id="AIF82405.1"/>
    </source>
</evidence>
<name>A0A075MMN5_9ARCH</name>
<evidence type="ECO:0000313" key="2">
    <source>
        <dbReference type="Proteomes" id="UP000028194"/>
    </source>
</evidence>
<dbReference type="Proteomes" id="UP000028194">
    <property type="component" value="Chromosome"/>
</dbReference>
<reference evidence="1 2" key="1">
    <citation type="journal article" date="2014" name="PLoS ONE">
        <title>Genome Sequence of Candidatus Nitrososphaera evergladensis from Group I.1b Enriched from Everglades Soil Reveals Novel Genomic Features of the Ammonia-Oxidizing Archaea.</title>
        <authorList>
            <person name="Zhalnina K.V."/>
            <person name="Dias R."/>
            <person name="Leonard M.T."/>
            <person name="Dorr de Quadros P."/>
            <person name="Camargo F.A."/>
            <person name="Drew J.C."/>
            <person name="Farmerie W.G."/>
            <person name="Daroub S.H."/>
            <person name="Triplett E.W."/>
        </authorList>
    </citation>
    <scope>NUCLEOTIDE SEQUENCE [LARGE SCALE GENOMIC DNA]</scope>
    <source>
        <strain evidence="1 2">SR1</strain>
    </source>
</reference>
<dbReference type="KEGG" id="nev:NTE_00323"/>
<proteinExistence type="predicted"/>